<sequence length="99" mass="12094">MNPTEPRFLREHRFDFFYKNSEKGAIGQCIHEIIHFAWFYVWHEIFQDSWGEYERPSLKWILSEMVVESIMKDSYAYCQAHEKEIRAHIQEAESRGMYL</sequence>
<keyword evidence="2" id="KW-1185">Reference proteome</keyword>
<name>A0A7W8HCC0_9FIRM</name>
<dbReference type="Proteomes" id="UP000543642">
    <property type="component" value="Unassembled WGS sequence"/>
</dbReference>
<comment type="caution">
    <text evidence="1">The sequence shown here is derived from an EMBL/GenBank/DDBJ whole genome shotgun (WGS) entry which is preliminary data.</text>
</comment>
<organism evidence="1 2">
    <name type="scientific">Catenibacillus scindens</name>
    <dbReference type="NCBI Taxonomy" id="673271"/>
    <lineage>
        <taxon>Bacteria</taxon>
        <taxon>Bacillati</taxon>
        <taxon>Bacillota</taxon>
        <taxon>Clostridia</taxon>
        <taxon>Lachnospirales</taxon>
        <taxon>Lachnospiraceae</taxon>
        <taxon>Catenibacillus</taxon>
    </lineage>
</organism>
<evidence type="ECO:0000313" key="1">
    <source>
        <dbReference type="EMBL" id="MBB5265077.1"/>
    </source>
</evidence>
<gene>
    <name evidence="1" type="ORF">HNP82_002216</name>
</gene>
<dbReference type="EMBL" id="JACHFW010000008">
    <property type="protein sequence ID" value="MBB5265077.1"/>
    <property type="molecule type" value="Genomic_DNA"/>
</dbReference>
<dbReference type="AlphaFoldDB" id="A0A7W8HCC0"/>
<accession>A0A7W8HCC0</accession>
<dbReference type="RefSeq" id="WP_183774494.1">
    <property type="nucleotide sequence ID" value="NZ_JACHFW010000008.1"/>
</dbReference>
<proteinExistence type="predicted"/>
<protein>
    <submittedName>
        <fullName evidence="1">Uncharacterized protein</fullName>
    </submittedName>
</protein>
<evidence type="ECO:0000313" key="2">
    <source>
        <dbReference type="Proteomes" id="UP000543642"/>
    </source>
</evidence>
<reference evidence="1 2" key="1">
    <citation type="submission" date="2020-08" db="EMBL/GenBank/DDBJ databases">
        <title>Genomic Encyclopedia of Type Strains, Phase IV (KMG-IV): sequencing the most valuable type-strain genomes for metagenomic binning, comparative biology and taxonomic classification.</title>
        <authorList>
            <person name="Goeker M."/>
        </authorList>
    </citation>
    <scope>NUCLEOTIDE SEQUENCE [LARGE SCALE GENOMIC DNA]</scope>
    <source>
        <strain evidence="1 2">DSM 106146</strain>
    </source>
</reference>